<proteinExistence type="predicted"/>
<sequence>ITISGNYVEGNGNFGYIISGDNLEVFQNEIFGRGYVNGCVDTNFYNNTFFAQAGAGLYSVYIQQARSDGVLFKNNIVFCDVAGGMAIGVANTAETNIDIDYNLYHLNGEAITNTRWNWLGVNKSHADWLTGSGQDANSPTPGDPVFVSEDDPWDLILTTGSPAIDAGLDVGLTYLGTAPDCGANELE</sequence>
<dbReference type="Gene3D" id="2.160.20.10">
    <property type="entry name" value="Single-stranded right-handed beta-helix, Pectin lyase-like"/>
    <property type="match status" value="1"/>
</dbReference>
<dbReference type="EMBL" id="BARU01012402">
    <property type="protein sequence ID" value="GAH40727.1"/>
    <property type="molecule type" value="Genomic_DNA"/>
</dbReference>
<protein>
    <recommendedName>
        <fullName evidence="2">Right handed beta helix domain-containing protein</fullName>
    </recommendedName>
</protein>
<dbReference type="InterPro" id="IPR011050">
    <property type="entry name" value="Pectin_lyase_fold/virulence"/>
</dbReference>
<gene>
    <name evidence="1" type="ORF">S03H2_22887</name>
</gene>
<dbReference type="SUPFAM" id="SSF51126">
    <property type="entry name" value="Pectin lyase-like"/>
    <property type="match status" value="1"/>
</dbReference>
<feature type="non-terminal residue" evidence="1">
    <location>
        <position position="1"/>
    </location>
</feature>
<reference evidence="1" key="1">
    <citation type="journal article" date="2014" name="Front. Microbiol.">
        <title>High frequency of phylogenetically diverse reductive dehalogenase-homologous genes in deep subseafloor sedimentary metagenomes.</title>
        <authorList>
            <person name="Kawai M."/>
            <person name="Futagami T."/>
            <person name="Toyoda A."/>
            <person name="Takaki Y."/>
            <person name="Nishi S."/>
            <person name="Hori S."/>
            <person name="Arai W."/>
            <person name="Tsubouchi T."/>
            <person name="Morono Y."/>
            <person name="Uchiyama I."/>
            <person name="Ito T."/>
            <person name="Fujiyama A."/>
            <person name="Inagaki F."/>
            <person name="Takami H."/>
        </authorList>
    </citation>
    <scope>NUCLEOTIDE SEQUENCE</scope>
    <source>
        <strain evidence="1">Expedition CK06-06</strain>
    </source>
</reference>
<dbReference type="AlphaFoldDB" id="X1F724"/>
<name>X1F724_9ZZZZ</name>
<dbReference type="InterPro" id="IPR012334">
    <property type="entry name" value="Pectin_lyas_fold"/>
</dbReference>
<comment type="caution">
    <text evidence="1">The sequence shown here is derived from an EMBL/GenBank/DDBJ whole genome shotgun (WGS) entry which is preliminary data.</text>
</comment>
<organism evidence="1">
    <name type="scientific">marine sediment metagenome</name>
    <dbReference type="NCBI Taxonomy" id="412755"/>
    <lineage>
        <taxon>unclassified sequences</taxon>
        <taxon>metagenomes</taxon>
        <taxon>ecological metagenomes</taxon>
    </lineage>
</organism>
<evidence type="ECO:0008006" key="2">
    <source>
        <dbReference type="Google" id="ProtNLM"/>
    </source>
</evidence>
<evidence type="ECO:0000313" key="1">
    <source>
        <dbReference type="EMBL" id="GAH40727.1"/>
    </source>
</evidence>
<accession>X1F724</accession>